<evidence type="ECO:0000313" key="2">
    <source>
        <dbReference type="Proteomes" id="UP000075243"/>
    </source>
</evidence>
<proteinExistence type="predicted"/>
<keyword evidence="2" id="KW-1185">Reference proteome</keyword>
<reference evidence="1" key="1">
    <citation type="journal article" date="2012" name="Nat. Biotechnol.">
        <title>Draft genome sequence of pigeonpea (Cajanus cajan), an orphan legume crop of resource-poor farmers.</title>
        <authorList>
            <person name="Varshney R.K."/>
            <person name="Chen W."/>
            <person name="Li Y."/>
            <person name="Bharti A.K."/>
            <person name="Saxena R.K."/>
            <person name="Schlueter J.A."/>
            <person name="Donoghue M.T."/>
            <person name="Azam S."/>
            <person name="Fan G."/>
            <person name="Whaley A.M."/>
            <person name="Farmer A.D."/>
            <person name="Sheridan J."/>
            <person name="Iwata A."/>
            <person name="Tuteja R."/>
            <person name="Penmetsa R.V."/>
            <person name="Wu W."/>
            <person name="Upadhyaya H.D."/>
            <person name="Yang S.P."/>
            <person name="Shah T."/>
            <person name="Saxena K.B."/>
            <person name="Michael T."/>
            <person name="McCombie W.R."/>
            <person name="Yang B."/>
            <person name="Zhang G."/>
            <person name="Yang H."/>
            <person name="Wang J."/>
            <person name="Spillane C."/>
            <person name="Cook D.R."/>
            <person name="May G.D."/>
            <person name="Xu X."/>
            <person name="Jackson S.A."/>
        </authorList>
    </citation>
    <scope>NUCLEOTIDE SEQUENCE [LARGE SCALE GENOMIC DNA]</scope>
</reference>
<name>A0A151RSU2_CAJCA</name>
<accession>A0A151RSU2</accession>
<dbReference type="EMBL" id="KQ483585">
    <property type="protein sequence ID" value="KYP45605.1"/>
    <property type="molecule type" value="Genomic_DNA"/>
</dbReference>
<dbReference type="Proteomes" id="UP000075243">
    <property type="component" value="Unassembled WGS sequence"/>
</dbReference>
<organism evidence="1 2">
    <name type="scientific">Cajanus cajan</name>
    <name type="common">Pigeon pea</name>
    <name type="synonym">Cajanus indicus</name>
    <dbReference type="NCBI Taxonomy" id="3821"/>
    <lineage>
        <taxon>Eukaryota</taxon>
        <taxon>Viridiplantae</taxon>
        <taxon>Streptophyta</taxon>
        <taxon>Embryophyta</taxon>
        <taxon>Tracheophyta</taxon>
        <taxon>Spermatophyta</taxon>
        <taxon>Magnoliopsida</taxon>
        <taxon>eudicotyledons</taxon>
        <taxon>Gunneridae</taxon>
        <taxon>Pentapetalae</taxon>
        <taxon>rosids</taxon>
        <taxon>fabids</taxon>
        <taxon>Fabales</taxon>
        <taxon>Fabaceae</taxon>
        <taxon>Papilionoideae</taxon>
        <taxon>50 kb inversion clade</taxon>
        <taxon>NPAAA clade</taxon>
        <taxon>indigoferoid/millettioid clade</taxon>
        <taxon>Phaseoleae</taxon>
        <taxon>Cajanus</taxon>
    </lineage>
</organism>
<sequence length="57" mass="6470">MSGIFLSKAGSEVLIKFVLQSILTYVMSAYLIPKSNCEKIERILNSYWWGTKGKGIR</sequence>
<protein>
    <submittedName>
        <fullName evidence="1">Uncharacterized protein</fullName>
    </submittedName>
</protein>
<dbReference type="Gramene" id="C.cajan_29091.t">
    <property type="protein sequence ID" value="C.cajan_29091.t.cds1"/>
    <property type="gene ID" value="C.cajan_29091"/>
</dbReference>
<dbReference type="AlphaFoldDB" id="A0A151RSU2"/>
<evidence type="ECO:0000313" key="1">
    <source>
        <dbReference type="EMBL" id="KYP45605.1"/>
    </source>
</evidence>
<gene>
    <name evidence="1" type="ORF">KK1_032833</name>
</gene>